<gene>
    <name evidence="9" type="ORF">BDZ90DRAFT_233231</name>
</gene>
<evidence type="ECO:0000313" key="10">
    <source>
        <dbReference type="Proteomes" id="UP000245884"/>
    </source>
</evidence>
<dbReference type="GO" id="GO:0010257">
    <property type="term" value="P:NADH dehydrogenase complex assembly"/>
    <property type="evidence" value="ECO:0007669"/>
    <property type="project" value="TreeGrafter"/>
</dbReference>
<dbReference type="EMBL" id="KZ819671">
    <property type="protein sequence ID" value="PWN26623.1"/>
    <property type="molecule type" value="Genomic_DNA"/>
</dbReference>
<keyword evidence="10" id="KW-1185">Reference proteome</keyword>
<dbReference type="Pfam" id="PF08547">
    <property type="entry name" value="CIA30"/>
    <property type="match status" value="2"/>
</dbReference>
<dbReference type="SUPFAM" id="SSF49785">
    <property type="entry name" value="Galactose-binding domain-like"/>
    <property type="match status" value="1"/>
</dbReference>
<dbReference type="STRING" id="1569628.A0A316URW9"/>
<dbReference type="GO" id="GO:0016020">
    <property type="term" value="C:membrane"/>
    <property type="evidence" value="ECO:0007669"/>
    <property type="project" value="UniProtKB-SubCell"/>
</dbReference>
<feature type="domain" description="NADH:ubiquinone oxidoreductase intermediate-associated protein 30" evidence="8">
    <location>
        <begin position="26"/>
        <end position="95"/>
    </location>
</feature>
<dbReference type="Pfam" id="PF08510">
    <property type="entry name" value="PIG-P"/>
    <property type="match status" value="1"/>
</dbReference>
<accession>A0A316URW9</accession>
<evidence type="ECO:0000313" key="9">
    <source>
        <dbReference type="EMBL" id="PWN26623.1"/>
    </source>
</evidence>
<dbReference type="OrthoDB" id="426386at2759"/>
<feature type="region of interest" description="Disordered" evidence="6">
    <location>
        <begin position="95"/>
        <end position="119"/>
    </location>
</feature>
<dbReference type="PANTHER" id="PTHR13194">
    <property type="entry name" value="COMPLEX I INTERMEDIATE-ASSOCIATED PROTEIN 30"/>
    <property type="match status" value="1"/>
</dbReference>
<dbReference type="InterPro" id="IPR039131">
    <property type="entry name" value="NDUFAF1"/>
</dbReference>
<dbReference type="AlphaFoldDB" id="A0A316URW9"/>
<dbReference type="Proteomes" id="UP000245884">
    <property type="component" value="Unassembled WGS sequence"/>
</dbReference>
<evidence type="ECO:0000259" key="8">
    <source>
        <dbReference type="Pfam" id="PF08547"/>
    </source>
</evidence>
<name>A0A316URW9_9BASI</name>
<keyword evidence="4" id="KW-1133">Transmembrane helix</keyword>
<dbReference type="GO" id="GO:0051082">
    <property type="term" value="F:unfolded protein binding"/>
    <property type="evidence" value="ECO:0007669"/>
    <property type="project" value="TreeGrafter"/>
</dbReference>
<dbReference type="GeneID" id="37028384"/>
<dbReference type="InterPro" id="IPR008979">
    <property type="entry name" value="Galactose-bd-like_sf"/>
</dbReference>
<evidence type="ECO:0000256" key="1">
    <source>
        <dbReference type="ARBA" id="ARBA00004141"/>
    </source>
</evidence>
<feature type="domain" description="NADH:ubiquinone oxidoreductase intermediate-associated protein 30" evidence="8">
    <location>
        <begin position="117"/>
        <end position="210"/>
    </location>
</feature>
<evidence type="ECO:0000256" key="5">
    <source>
        <dbReference type="ARBA" id="ARBA00023136"/>
    </source>
</evidence>
<reference evidence="9 10" key="1">
    <citation type="journal article" date="2018" name="Mol. Biol. Evol.">
        <title>Broad Genomic Sampling Reveals a Smut Pathogenic Ancestry of the Fungal Clade Ustilaginomycotina.</title>
        <authorList>
            <person name="Kijpornyongpan T."/>
            <person name="Mondo S.J."/>
            <person name="Barry K."/>
            <person name="Sandor L."/>
            <person name="Lee J."/>
            <person name="Lipzen A."/>
            <person name="Pangilinan J."/>
            <person name="LaButti K."/>
            <person name="Hainaut M."/>
            <person name="Henrissat B."/>
            <person name="Grigoriev I.V."/>
            <person name="Spatafora J.W."/>
            <person name="Aime M.C."/>
        </authorList>
    </citation>
    <scope>NUCLEOTIDE SEQUENCE [LARGE SCALE GENOMIC DNA]</scope>
    <source>
        <strain evidence="9 10">MCA 5214</strain>
    </source>
</reference>
<keyword evidence="3" id="KW-0812">Transmembrane</keyword>
<evidence type="ECO:0000256" key="6">
    <source>
        <dbReference type="SAM" id="MobiDB-lite"/>
    </source>
</evidence>
<comment type="subcellular location">
    <subcellularLocation>
        <location evidence="1">Membrane</location>
        <topology evidence="1">Multi-pass membrane protein</topology>
    </subcellularLocation>
</comment>
<dbReference type="RefSeq" id="XP_025361235.1">
    <property type="nucleotide sequence ID" value="XM_025506561.1"/>
</dbReference>
<keyword evidence="5" id="KW-0472">Membrane</keyword>
<evidence type="ECO:0000256" key="3">
    <source>
        <dbReference type="ARBA" id="ARBA00022692"/>
    </source>
</evidence>
<sequence length="288" mass="31046">MPPLSLAPTPLFSPHASSPAITWRTALSTFKAVDDRVRGGSSTSQTNLTASGQLLFSGFLDTTTLGGAGFASQQYGQSLPITLDKAGWQGLEVKVCSPPPSQKGGKEGNDQPGGGKGPVTSYVLNLYTTMPVKRPDGRNESSTVYEYNFNVSTSSAEVSAFHPAWSDFEPTYRGRPQPSAPKLDPEEIKMWSIMARSDFGSQSGPFELVVDSISAVKKGDSKKASLMTKRGISEDEEGNEWLRPARLNGAKGFALYAFSTVLLVAWSVWALVPEAWLKAVGVDWYPSR</sequence>
<evidence type="ECO:0000256" key="2">
    <source>
        <dbReference type="ARBA" id="ARBA00007884"/>
    </source>
</evidence>
<dbReference type="PANTHER" id="PTHR13194:SF19">
    <property type="entry name" value="NAD(P)-BINDING ROSSMANN-FOLD SUPERFAMILY PROTEIN"/>
    <property type="match status" value="1"/>
</dbReference>
<comment type="similarity">
    <text evidence="2">Belongs to the CIA30 family.</text>
</comment>
<dbReference type="InterPro" id="IPR013717">
    <property type="entry name" value="PIG-P"/>
</dbReference>
<organism evidence="9 10">
    <name type="scientific">Jaminaea rosea</name>
    <dbReference type="NCBI Taxonomy" id="1569628"/>
    <lineage>
        <taxon>Eukaryota</taxon>
        <taxon>Fungi</taxon>
        <taxon>Dikarya</taxon>
        <taxon>Basidiomycota</taxon>
        <taxon>Ustilaginomycotina</taxon>
        <taxon>Exobasidiomycetes</taxon>
        <taxon>Microstromatales</taxon>
        <taxon>Microstromatales incertae sedis</taxon>
        <taxon>Jaminaea</taxon>
    </lineage>
</organism>
<proteinExistence type="inferred from homology"/>
<protein>
    <submittedName>
        <fullName evidence="9">CIA30-domain-containing protein</fullName>
    </submittedName>
</protein>
<evidence type="ECO:0000256" key="4">
    <source>
        <dbReference type="ARBA" id="ARBA00022989"/>
    </source>
</evidence>
<dbReference type="InterPro" id="IPR013857">
    <property type="entry name" value="NADH-UbQ_OxRdtase-assoc_prot30"/>
</dbReference>
<evidence type="ECO:0000259" key="7">
    <source>
        <dbReference type="Pfam" id="PF08510"/>
    </source>
</evidence>
<feature type="domain" description="PIG-P" evidence="7">
    <location>
        <begin position="251"/>
        <end position="288"/>
    </location>
</feature>